<reference evidence="9" key="1">
    <citation type="journal article" date="2013" name="Genome Announc.">
        <title>Genome sequence of the food spoilage yeast Zygosaccharomyces bailii CLIB 213(T).</title>
        <authorList>
            <person name="Galeote V."/>
            <person name="Bigey F."/>
            <person name="Devillers H."/>
            <person name="Neuveglise C."/>
            <person name="Dequin S."/>
        </authorList>
    </citation>
    <scope>NUCLEOTIDE SEQUENCE [LARGE SCALE GENOMIC DNA]</scope>
    <source>
        <strain evidence="9">CLIB 213 / ATCC 58445 / CBS 680 / CCRC 21525 / NBRC 1098 / NCYC 1416 / NRRL Y-2227</strain>
    </source>
</reference>
<keyword evidence="3" id="KW-0508">mRNA splicing</keyword>
<proteinExistence type="predicted"/>
<keyword evidence="9" id="KW-1185">Reference proteome</keyword>
<evidence type="ECO:0000256" key="2">
    <source>
        <dbReference type="ARBA" id="ARBA00022664"/>
    </source>
</evidence>
<dbReference type="Pfam" id="PF08572">
    <property type="entry name" value="PRP3"/>
    <property type="match status" value="1"/>
</dbReference>
<dbReference type="AlphaFoldDB" id="A0A8J2T6C5"/>
<dbReference type="EMBL" id="HG316456">
    <property type="protein sequence ID" value="CDF89137.1"/>
    <property type="molecule type" value="Genomic_DNA"/>
</dbReference>
<evidence type="ECO:0000259" key="7">
    <source>
        <dbReference type="Pfam" id="PF08572"/>
    </source>
</evidence>
<dbReference type="Pfam" id="PF06544">
    <property type="entry name" value="Prp3_C"/>
    <property type="match status" value="1"/>
</dbReference>
<protein>
    <submittedName>
        <fullName evidence="8">ZYBA0S03-10044g1_1</fullName>
    </submittedName>
</protein>
<comment type="subcellular location">
    <subcellularLocation>
        <location evidence="1">Nucleus</location>
    </subcellularLocation>
</comment>
<keyword evidence="2" id="KW-0507">mRNA processing</keyword>
<dbReference type="InterPro" id="IPR027104">
    <property type="entry name" value="Prp3"/>
</dbReference>
<keyword evidence="4" id="KW-0539">Nucleus</keyword>
<dbReference type="InterPro" id="IPR013881">
    <property type="entry name" value="Pre-mRNA_splic_Prp3_dom"/>
</dbReference>
<dbReference type="PANTHER" id="PTHR14212:SF0">
    <property type="entry name" value="U4_U6 SMALL NUCLEAR RIBONUCLEOPROTEIN PRP3"/>
    <property type="match status" value="1"/>
</dbReference>
<accession>A0A8J2T6C5</accession>
<evidence type="ECO:0000256" key="5">
    <source>
        <dbReference type="SAM" id="Coils"/>
    </source>
</evidence>
<dbReference type="GO" id="GO:0046540">
    <property type="term" value="C:U4/U6 x U5 tri-snRNP complex"/>
    <property type="evidence" value="ECO:0007669"/>
    <property type="project" value="InterPro"/>
</dbReference>
<evidence type="ECO:0000256" key="4">
    <source>
        <dbReference type="ARBA" id="ARBA00023242"/>
    </source>
</evidence>
<organism evidence="8 9">
    <name type="scientific">Zygosaccharomyces bailii (strain CLIB 213 / ATCC 58445 / CBS 680 / BCRC 21525 / NBRC 1098 / NCYC 1416 / NRRL Y-2227)</name>
    <dbReference type="NCBI Taxonomy" id="1333698"/>
    <lineage>
        <taxon>Eukaryota</taxon>
        <taxon>Fungi</taxon>
        <taxon>Dikarya</taxon>
        <taxon>Ascomycota</taxon>
        <taxon>Saccharomycotina</taxon>
        <taxon>Saccharomycetes</taxon>
        <taxon>Saccharomycetales</taxon>
        <taxon>Saccharomycetaceae</taxon>
        <taxon>Zygosaccharomyces</taxon>
    </lineage>
</organism>
<gene>
    <name evidence="8" type="ORF">BN860_10044g</name>
</gene>
<feature type="domain" description="Pre-mRNA-splicing factor 3" evidence="7">
    <location>
        <begin position="40"/>
        <end position="268"/>
    </location>
</feature>
<keyword evidence="5" id="KW-0175">Coiled coil</keyword>
<evidence type="ECO:0000313" key="9">
    <source>
        <dbReference type="Proteomes" id="UP000019375"/>
    </source>
</evidence>
<evidence type="ECO:0000313" key="8">
    <source>
        <dbReference type="EMBL" id="CDF89137.1"/>
    </source>
</evidence>
<dbReference type="OrthoDB" id="10264544at2759"/>
<evidence type="ECO:0000256" key="3">
    <source>
        <dbReference type="ARBA" id="ARBA00023187"/>
    </source>
</evidence>
<dbReference type="Proteomes" id="UP000019375">
    <property type="component" value="Unassembled WGS sequence"/>
</dbReference>
<dbReference type="CDD" id="cd24162">
    <property type="entry name" value="Prp3_C"/>
    <property type="match status" value="1"/>
</dbReference>
<dbReference type="PANTHER" id="PTHR14212">
    <property type="entry name" value="U4/U6-ASSOCIATED RNA SPLICING FACTOR-RELATED"/>
    <property type="match status" value="1"/>
</dbReference>
<feature type="domain" description="Small nuclear ribonucleoprotein Prp3 C-terminal" evidence="6">
    <location>
        <begin position="286"/>
        <end position="409"/>
    </location>
</feature>
<evidence type="ECO:0000259" key="6">
    <source>
        <dbReference type="Pfam" id="PF06544"/>
    </source>
</evidence>
<evidence type="ECO:0000256" key="1">
    <source>
        <dbReference type="ARBA" id="ARBA00004123"/>
    </source>
</evidence>
<sequence length="415" mass="48610">MPAKRDERFKGRRRGLQTEINPVLLSSNPNLIKTQYQGQNPYLSPPGQNDVKIRRRYERGLQFHERGEVSAAIERERSRLKEQELARQKEKELEAQRQEERRALVAKGELPDTSIGEEKYIPGEVPAVEWWDRDFLNEQLEILPKYTTEAADDASSDEEDEHPSIRYVEHPVPIRSETSKPVSKVYLTKDEQKKIRRNRRKLKREEKDTRIKMGLDPKPDPKVSLRNMMHVYENNSNISDPTSWEHIVRQQVAQRRQKHEEINAKRHEEALERRKAKTIAPGDHCKVFSFQNLSNPRIRYKLKTNARQLSLRGLCVRVGNDGSGVIVVVGSEKSCKFYDKLVTRRIKWDESYEDQQTNELVDMTGNHSMKIWEGELKNPSFGPFFMKVCEDEDEMREVLRQRNAEHLLTSINSGK</sequence>
<name>A0A8J2T6C5_ZYGB2</name>
<dbReference type="GO" id="GO:0000398">
    <property type="term" value="P:mRNA splicing, via spliceosome"/>
    <property type="evidence" value="ECO:0007669"/>
    <property type="project" value="InterPro"/>
</dbReference>
<dbReference type="InterPro" id="IPR010541">
    <property type="entry name" value="Prp3_C"/>
</dbReference>
<feature type="coiled-coil region" evidence="5">
    <location>
        <begin position="73"/>
        <end position="103"/>
    </location>
</feature>